<dbReference type="InterPro" id="IPR026302">
    <property type="entry name" value="NEDD4-bd_p2"/>
</dbReference>
<name>A0ABQ4PGJ4_9GAMM</name>
<evidence type="ECO:0008006" key="3">
    <source>
        <dbReference type="Google" id="ProtNLM"/>
    </source>
</evidence>
<dbReference type="PANTHER" id="PTHR13308">
    <property type="entry name" value="NEDD4-BINDING PROTEIN 2-LIKE 1"/>
    <property type="match status" value="1"/>
</dbReference>
<sequence length="171" mass="19377">MQLDIELDTSTALDGMLASQNVQADKLAIIMRGLPGSGKSYWVEQFIAAQPPAVAQQIRQRGYFSTDNLFYQQGQYQFNASRLSEYHQRNLTLFIQALARSEPIVICDNTNMAYWEYMAYDAAAKALGYRVRIVLIGKPLNDAHQQMCAERNQHGVGLKQICAMAKQFEDF</sequence>
<dbReference type="PANTHER" id="PTHR13308:SF40">
    <property type="entry name" value="NEDD4-BINDING PROTEIN 2-LIKE 1"/>
    <property type="match status" value="1"/>
</dbReference>
<dbReference type="InterPro" id="IPR027417">
    <property type="entry name" value="P-loop_NTPase"/>
</dbReference>
<gene>
    <name evidence="1" type="ORF">TUM4630_17860</name>
</gene>
<proteinExistence type="predicted"/>
<dbReference type="Gene3D" id="3.40.50.300">
    <property type="entry name" value="P-loop containing nucleotide triphosphate hydrolases"/>
    <property type="match status" value="1"/>
</dbReference>
<organism evidence="1 2">
    <name type="scientific">Shewanella algidipiscicola</name>
    <dbReference type="NCBI Taxonomy" id="614070"/>
    <lineage>
        <taxon>Bacteria</taxon>
        <taxon>Pseudomonadati</taxon>
        <taxon>Pseudomonadota</taxon>
        <taxon>Gammaproteobacteria</taxon>
        <taxon>Alteromonadales</taxon>
        <taxon>Shewanellaceae</taxon>
        <taxon>Shewanella</taxon>
    </lineage>
</organism>
<evidence type="ECO:0000313" key="1">
    <source>
        <dbReference type="EMBL" id="GIU46692.1"/>
    </source>
</evidence>
<reference evidence="1 2" key="1">
    <citation type="submission" date="2021-05" db="EMBL/GenBank/DDBJ databases">
        <title>Molecular characterization for Shewanella algae harboring chromosomal blaOXA-55-like strains isolated from clinical and environment sample.</title>
        <authorList>
            <person name="Ohama Y."/>
            <person name="Aoki K."/>
            <person name="Harada S."/>
            <person name="Moriya K."/>
            <person name="Ishii Y."/>
            <person name="Tateda K."/>
        </authorList>
    </citation>
    <scope>NUCLEOTIDE SEQUENCE [LARGE SCALE GENOMIC DNA]</scope>
    <source>
        <strain evidence="1 2">LMG 23746</strain>
    </source>
</reference>
<keyword evidence="2" id="KW-1185">Reference proteome</keyword>
<dbReference type="SUPFAM" id="SSF52540">
    <property type="entry name" value="P-loop containing nucleoside triphosphate hydrolases"/>
    <property type="match status" value="1"/>
</dbReference>
<dbReference type="EMBL" id="BPFB01000017">
    <property type="protein sequence ID" value="GIU46692.1"/>
    <property type="molecule type" value="Genomic_DNA"/>
</dbReference>
<evidence type="ECO:0000313" key="2">
    <source>
        <dbReference type="Proteomes" id="UP000761574"/>
    </source>
</evidence>
<accession>A0ABQ4PGJ4</accession>
<dbReference type="Proteomes" id="UP000761574">
    <property type="component" value="Unassembled WGS sequence"/>
</dbReference>
<protein>
    <recommendedName>
        <fullName evidence="3">ATP-binding protein</fullName>
    </recommendedName>
</protein>
<comment type="caution">
    <text evidence="1">The sequence shown here is derived from an EMBL/GenBank/DDBJ whole genome shotgun (WGS) entry which is preliminary data.</text>
</comment>
<dbReference type="Pfam" id="PF13671">
    <property type="entry name" value="AAA_33"/>
    <property type="match status" value="1"/>
</dbReference>